<dbReference type="GO" id="GO:0004048">
    <property type="term" value="F:anthranilate phosphoribosyltransferase activity"/>
    <property type="evidence" value="ECO:0007669"/>
    <property type="project" value="TreeGrafter"/>
</dbReference>
<evidence type="ECO:0000313" key="7">
    <source>
        <dbReference type="Proteomes" id="UP000614239"/>
    </source>
</evidence>
<dbReference type="AlphaFoldDB" id="A0A8H9LLC6"/>
<dbReference type="PANTHER" id="PTHR43418">
    <property type="entry name" value="MULTIFUNCTIONAL TRYPTOPHAN BIOSYNTHESIS PROTEIN-RELATED"/>
    <property type="match status" value="1"/>
</dbReference>
<dbReference type="InterPro" id="IPR029062">
    <property type="entry name" value="Class_I_gatase-like"/>
</dbReference>
<name>A0A8H9LLC6_9ACTO</name>
<dbReference type="InterPro" id="IPR050472">
    <property type="entry name" value="Anth_synth/Amidotransfase"/>
</dbReference>
<comment type="catalytic activity">
    <reaction evidence="4">
        <text>chorismate + L-glutamine = anthranilate + pyruvate + L-glutamate + H(+)</text>
        <dbReference type="Rhea" id="RHEA:21732"/>
        <dbReference type="ChEBI" id="CHEBI:15361"/>
        <dbReference type="ChEBI" id="CHEBI:15378"/>
        <dbReference type="ChEBI" id="CHEBI:16567"/>
        <dbReference type="ChEBI" id="CHEBI:29748"/>
        <dbReference type="ChEBI" id="CHEBI:29985"/>
        <dbReference type="ChEBI" id="CHEBI:58359"/>
        <dbReference type="EC" id="4.1.3.27"/>
    </reaction>
</comment>
<dbReference type="PRINTS" id="PR00097">
    <property type="entry name" value="ANTSNTHASEII"/>
</dbReference>
<dbReference type="Proteomes" id="UP000614239">
    <property type="component" value="Unassembled WGS sequence"/>
</dbReference>
<dbReference type="GO" id="GO:0005829">
    <property type="term" value="C:cytosol"/>
    <property type="evidence" value="ECO:0007669"/>
    <property type="project" value="TreeGrafter"/>
</dbReference>
<dbReference type="GO" id="GO:0004049">
    <property type="term" value="F:anthranilate synthase activity"/>
    <property type="evidence" value="ECO:0007669"/>
    <property type="project" value="UniProtKB-EC"/>
</dbReference>
<dbReference type="InterPro" id="IPR017926">
    <property type="entry name" value="GATASE"/>
</dbReference>
<dbReference type="EMBL" id="BMNJ01000003">
    <property type="protein sequence ID" value="GGO97287.1"/>
    <property type="molecule type" value="Genomic_DNA"/>
</dbReference>
<keyword evidence="3" id="KW-0456">Lyase</keyword>
<dbReference type="GO" id="GO:0002047">
    <property type="term" value="P:phenazine biosynthetic process"/>
    <property type="evidence" value="ECO:0007669"/>
    <property type="project" value="TreeGrafter"/>
</dbReference>
<dbReference type="InterPro" id="IPR006221">
    <property type="entry name" value="TrpG/PapA_dom"/>
</dbReference>
<dbReference type="Gene3D" id="3.40.50.880">
    <property type="match status" value="1"/>
</dbReference>
<dbReference type="PRINTS" id="PR00096">
    <property type="entry name" value="GATASE"/>
</dbReference>
<sequence length="213" mass="21963">MRIILLDNRDSFVYNLVDQLAVLGMDTEVYRNTVPASAVLAALGPTAQEAAAGQRPALVLSPGPGHPLQAGCMMEVLGAALERGLPTLGICLGFQAIVEACGGSVGRVEPVHGRSTRAEVTSAGRADAAFAVLGGGPLDVARYHSLGTRELPADLECLARTSDGIVMAARHRRRPAVGLQFHPESILTPAGPAILRALIAGLTTATASAGESR</sequence>
<dbReference type="PANTHER" id="PTHR43418:SF2">
    <property type="entry name" value="BIFUNCTIONAL PROTEIN TRPGD"/>
    <property type="match status" value="1"/>
</dbReference>
<evidence type="ECO:0000256" key="3">
    <source>
        <dbReference type="ARBA" id="ARBA00023239"/>
    </source>
</evidence>
<dbReference type="OrthoDB" id="8594609at2"/>
<dbReference type="PROSITE" id="PS51273">
    <property type="entry name" value="GATASE_TYPE_1"/>
    <property type="match status" value="1"/>
</dbReference>
<reference evidence="6" key="1">
    <citation type="journal article" date="2014" name="Int. J. Syst. Evol. Microbiol.">
        <title>Complete genome sequence of Corynebacterium casei LMG S-19264T (=DSM 44701T), isolated from a smear-ripened cheese.</title>
        <authorList>
            <consortium name="US DOE Joint Genome Institute (JGI-PGF)"/>
            <person name="Walter F."/>
            <person name="Albersmeier A."/>
            <person name="Kalinowski J."/>
            <person name="Ruckert C."/>
        </authorList>
    </citation>
    <scope>NUCLEOTIDE SEQUENCE</scope>
    <source>
        <strain evidence="6">CGMCC 4.7372</strain>
    </source>
</reference>
<proteinExistence type="predicted"/>
<protein>
    <recommendedName>
        <fullName evidence="1">anthranilate synthase</fullName>
        <ecNumber evidence="1">4.1.3.27</ecNumber>
    </recommendedName>
</protein>
<feature type="domain" description="Glutamine amidotransferase" evidence="5">
    <location>
        <begin position="5"/>
        <end position="197"/>
    </location>
</feature>
<dbReference type="NCBIfam" id="TIGR00566">
    <property type="entry name" value="trpG_papA"/>
    <property type="match status" value="1"/>
</dbReference>
<evidence type="ECO:0000256" key="1">
    <source>
        <dbReference type="ARBA" id="ARBA00012266"/>
    </source>
</evidence>
<evidence type="ECO:0000313" key="6">
    <source>
        <dbReference type="EMBL" id="GGO97287.1"/>
    </source>
</evidence>
<dbReference type="RefSeq" id="WP_080462786.1">
    <property type="nucleotide sequence ID" value="NZ_BMNJ01000003.1"/>
</dbReference>
<dbReference type="SUPFAM" id="SSF52317">
    <property type="entry name" value="Class I glutamine amidotransferase-like"/>
    <property type="match status" value="1"/>
</dbReference>
<evidence type="ECO:0000256" key="2">
    <source>
        <dbReference type="ARBA" id="ARBA00022962"/>
    </source>
</evidence>
<evidence type="ECO:0000259" key="5">
    <source>
        <dbReference type="Pfam" id="PF00117"/>
    </source>
</evidence>
<dbReference type="GO" id="GO:0000162">
    <property type="term" value="P:L-tryptophan biosynthetic process"/>
    <property type="evidence" value="ECO:0007669"/>
    <property type="project" value="TreeGrafter"/>
</dbReference>
<organism evidence="6 7">
    <name type="scientific">Actinomyces gaoshouyii</name>
    <dbReference type="NCBI Taxonomy" id="1960083"/>
    <lineage>
        <taxon>Bacteria</taxon>
        <taxon>Bacillati</taxon>
        <taxon>Actinomycetota</taxon>
        <taxon>Actinomycetes</taxon>
        <taxon>Actinomycetales</taxon>
        <taxon>Actinomycetaceae</taxon>
        <taxon>Actinomyces</taxon>
    </lineage>
</organism>
<accession>A0A8H9LLC6</accession>
<dbReference type="Pfam" id="PF00117">
    <property type="entry name" value="GATase"/>
    <property type="match status" value="1"/>
</dbReference>
<dbReference type="EC" id="4.1.3.27" evidence="1"/>
<evidence type="ECO:0000256" key="4">
    <source>
        <dbReference type="ARBA" id="ARBA00047683"/>
    </source>
</evidence>
<keyword evidence="2" id="KW-0315">Glutamine amidotransferase</keyword>
<comment type="caution">
    <text evidence="6">The sequence shown here is derived from an EMBL/GenBank/DDBJ whole genome shotgun (WGS) entry which is preliminary data.</text>
</comment>
<reference evidence="6" key="2">
    <citation type="submission" date="2020-09" db="EMBL/GenBank/DDBJ databases">
        <authorList>
            <person name="Sun Q."/>
            <person name="Zhou Y."/>
        </authorList>
    </citation>
    <scope>NUCLEOTIDE SEQUENCE</scope>
    <source>
        <strain evidence="6">CGMCC 4.7372</strain>
    </source>
</reference>
<gene>
    <name evidence="6" type="ORF">GCM10011612_09460</name>
</gene>
<keyword evidence="7" id="KW-1185">Reference proteome</keyword>
<dbReference type="CDD" id="cd01743">
    <property type="entry name" value="GATase1_Anthranilate_Synthase"/>
    <property type="match status" value="1"/>
</dbReference>